<accession>X1FBU2</accession>
<dbReference type="PANTHER" id="PTHR34220:SF7">
    <property type="entry name" value="SENSOR HISTIDINE KINASE YPDA"/>
    <property type="match status" value="1"/>
</dbReference>
<dbReference type="InterPro" id="IPR010559">
    <property type="entry name" value="Sig_transdc_His_kin_internal"/>
</dbReference>
<dbReference type="GO" id="GO:0016020">
    <property type="term" value="C:membrane"/>
    <property type="evidence" value="ECO:0007669"/>
    <property type="project" value="InterPro"/>
</dbReference>
<protein>
    <recommendedName>
        <fullName evidence="2">Signal transduction histidine kinase internal region domain-containing protein</fullName>
    </recommendedName>
</protein>
<organism evidence="3">
    <name type="scientific">marine sediment metagenome</name>
    <dbReference type="NCBI Taxonomy" id="412755"/>
    <lineage>
        <taxon>unclassified sequences</taxon>
        <taxon>metagenomes</taxon>
        <taxon>ecological metagenomes</taxon>
    </lineage>
</organism>
<keyword evidence="1" id="KW-0472">Membrane</keyword>
<reference evidence="3" key="1">
    <citation type="journal article" date="2014" name="Front. Microbiol.">
        <title>High frequency of phylogenetically diverse reductive dehalogenase-homologous genes in deep subseafloor sedimentary metagenomes.</title>
        <authorList>
            <person name="Kawai M."/>
            <person name="Futagami T."/>
            <person name="Toyoda A."/>
            <person name="Takaki Y."/>
            <person name="Nishi S."/>
            <person name="Hori S."/>
            <person name="Arai W."/>
            <person name="Tsubouchi T."/>
            <person name="Morono Y."/>
            <person name="Uchiyama I."/>
            <person name="Ito T."/>
            <person name="Fujiyama A."/>
            <person name="Inagaki F."/>
            <person name="Takami H."/>
        </authorList>
    </citation>
    <scope>NUCLEOTIDE SEQUENCE</scope>
    <source>
        <strain evidence="3">Expedition CK06-06</strain>
    </source>
</reference>
<dbReference type="PANTHER" id="PTHR34220">
    <property type="entry name" value="SENSOR HISTIDINE KINASE YPDA"/>
    <property type="match status" value="1"/>
</dbReference>
<proteinExistence type="predicted"/>
<evidence type="ECO:0000259" key="2">
    <source>
        <dbReference type="Pfam" id="PF06580"/>
    </source>
</evidence>
<evidence type="ECO:0000313" key="3">
    <source>
        <dbReference type="EMBL" id="GAH42432.1"/>
    </source>
</evidence>
<feature type="non-terminal residue" evidence="3">
    <location>
        <position position="1"/>
    </location>
</feature>
<feature type="transmembrane region" description="Helical" evidence="1">
    <location>
        <begin position="104"/>
        <end position="124"/>
    </location>
</feature>
<dbReference type="EMBL" id="BARU01011200">
    <property type="protein sequence ID" value="GAH42432.1"/>
    <property type="molecule type" value="Genomic_DNA"/>
</dbReference>
<sequence>SLRFFVGAQLIAIILAVARNGELGTAAWNDFLLLTAYTQAVALLSIIALKLVARALKSTGVGIGSAVAFLVLLLIAIGVYEAMLFILHITNITVERWPPDHVTTLARLTTISALIIAITLRYTINYQRGHARSETQQQDRLQALQSRIRPHFMFNSMNSVASLIRSDPDLAEKALQDLADVFRVLLADARKMVPITAEGELARQYLDIEKLRLGDRLQVKWTASNVPRSALIPSLTLQPLLENAVYHGIEPSFAGDTVDIQLWSESETLKIMITNPI</sequence>
<feature type="transmembrane region" description="Helical" evidence="1">
    <location>
        <begin position="65"/>
        <end position="89"/>
    </location>
</feature>
<dbReference type="AlphaFoldDB" id="X1FBU2"/>
<evidence type="ECO:0000256" key="1">
    <source>
        <dbReference type="SAM" id="Phobius"/>
    </source>
</evidence>
<name>X1FBU2_9ZZZZ</name>
<keyword evidence="1" id="KW-0812">Transmembrane</keyword>
<feature type="non-terminal residue" evidence="3">
    <location>
        <position position="277"/>
    </location>
</feature>
<comment type="caution">
    <text evidence="3">The sequence shown here is derived from an EMBL/GenBank/DDBJ whole genome shotgun (WGS) entry which is preliminary data.</text>
</comment>
<dbReference type="Pfam" id="PF06580">
    <property type="entry name" value="His_kinase"/>
    <property type="match status" value="1"/>
</dbReference>
<keyword evidence="1" id="KW-1133">Transmembrane helix</keyword>
<feature type="transmembrane region" description="Helical" evidence="1">
    <location>
        <begin position="36"/>
        <end position="53"/>
    </location>
</feature>
<feature type="domain" description="Signal transduction histidine kinase internal region" evidence="2">
    <location>
        <begin position="140"/>
        <end position="217"/>
    </location>
</feature>
<gene>
    <name evidence="3" type="ORF">S03H2_21102</name>
</gene>
<dbReference type="InterPro" id="IPR050640">
    <property type="entry name" value="Bact_2-comp_sensor_kinase"/>
</dbReference>
<dbReference type="GO" id="GO:0000155">
    <property type="term" value="F:phosphorelay sensor kinase activity"/>
    <property type="evidence" value="ECO:0007669"/>
    <property type="project" value="InterPro"/>
</dbReference>